<dbReference type="OrthoDB" id="29072at2759"/>
<dbReference type="Pfam" id="PF02225">
    <property type="entry name" value="PA"/>
    <property type="match status" value="1"/>
</dbReference>
<feature type="chain" id="PRO_5032732608" evidence="8">
    <location>
        <begin position="19"/>
        <end position="751"/>
    </location>
</feature>
<gene>
    <name evidence="13" type="ORF">IFM89_011071</name>
</gene>
<evidence type="ECO:0000259" key="11">
    <source>
        <dbReference type="Pfam" id="PF05922"/>
    </source>
</evidence>
<dbReference type="PANTHER" id="PTHR10795">
    <property type="entry name" value="PROPROTEIN CONVERTASE SUBTILISIN/KEXIN"/>
    <property type="match status" value="1"/>
</dbReference>
<keyword evidence="14" id="KW-1185">Reference proteome</keyword>
<feature type="active site" description="Charge relay system" evidence="6 7">
    <location>
        <position position="537"/>
    </location>
</feature>
<keyword evidence="5 7" id="KW-0720">Serine protease</keyword>
<evidence type="ECO:0000256" key="3">
    <source>
        <dbReference type="ARBA" id="ARBA00022729"/>
    </source>
</evidence>
<dbReference type="PRINTS" id="PR00723">
    <property type="entry name" value="SUBTILISIN"/>
</dbReference>
<comment type="caution">
    <text evidence="13">The sequence shown here is derived from an EMBL/GenBank/DDBJ whole genome shotgun (WGS) entry which is preliminary data.</text>
</comment>
<dbReference type="CDD" id="cd02120">
    <property type="entry name" value="PA_subtilisin_like"/>
    <property type="match status" value="1"/>
</dbReference>
<dbReference type="InterPro" id="IPR023828">
    <property type="entry name" value="Peptidase_S8_Ser-AS"/>
</dbReference>
<keyword evidence="2 7" id="KW-0645">Protease</keyword>
<dbReference type="Pfam" id="PF17766">
    <property type="entry name" value="fn3_6"/>
    <property type="match status" value="1"/>
</dbReference>
<feature type="domain" description="Inhibitor I9" evidence="11">
    <location>
        <begin position="26"/>
        <end position="104"/>
    </location>
</feature>
<dbReference type="Pfam" id="PF05922">
    <property type="entry name" value="Inhibitor_I9"/>
    <property type="match status" value="1"/>
</dbReference>
<dbReference type="InterPro" id="IPR045051">
    <property type="entry name" value="SBT"/>
</dbReference>
<feature type="active site" description="Charge relay system" evidence="6 7">
    <location>
        <position position="208"/>
    </location>
</feature>
<dbReference type="GO" id="GO:0006508">
    <property type="term" value="P:proteolysis"/>
    <property type="evidence" value="ECO:0007669"/>
    <property type="project" value="UniProtKB-KW"/>
</dbReference>
<dbReference type="InterPro" id="IPR036852">
    <property type="entry name" value="Peptidase_S8/S53_dom_sf"/>
</dbReference>
<dbReference type="AlphaFoldDB" id="A0A835ME15"/>
<organism evidence="13 14">
    <name type="scientific">Coptis chinensis</name>
    <dbReference type="NCBI Taxonomy" id="261450"/>
    <lineage>
        <taxon>Eukaryota</taxon>
        <taxon>Viridiplantae</taxon>
        <taxon>Streptophyta</taxon>
        <taxon>Embryophyta</taxon>
        <taxon>Tracheophyta</taxon>
        <taxon>Spermatophyta</taxon>
        <taxon>Magnoliopsida</taxon>
        <taxon>Ranunculales</taxon>
        <taxon>Ranunculaceae</taxon>
        <taxon>Coptidoideae</taxon>
        <taxon>Coptis</taxon>
    </lineage>
</organism>
<dbReference type="GO" id="GO:0004252">
    <property type="term" value="F:serine-type endopeptidase activity"/>
    <property type="evidence" value="ECO:0007669"/>
    <property type="project" value="UniProtKB-UniRule"/>
</dbReference>
<dbReference type="PROSITE" id="PS00138">
    <property type="entry name" value="SUBTILASE_SER"/>
    <property type="match status" value="1"/>
</dbReference>
<evidence type="ECO:0000313" key="13">
    <source>
        <dbReference type="EMBL" id="KAF9620336.1"/>
    </source>
</evidence>
<reference evidence="13 14" key="1">
    <citation type="submission" date="2020-10" db="EMBL/GenBank/DDBJ databases">
        <title>The Coptis chinensis genome and diversification of protoberbering-type alkaloids.</title>
        <authorList>
            <person name="Wang B."/>
            <person name="Shu S."/>
            <person name="Song C."/>
            <person name="Liu Y."/>
        </authorList>
    </citation>
    <scope>NUCLEOTIDE SEQUENCE [LARGE SCALE GENOMIC DNA]</scope>
    <source>
        <strain evidence="13">HL-2020</strain>
        <tissue evidence="13">Leaf</tissue>
    </source>
</reference>
<dbReference type="InterPro" id="IPR000209">
    <property type="entry name" value="Peptidase_S8/S53_dom"/>
</dbReference>
<accession>A0A835ME15</accession>
<dbReference type="InterPro" id="IPR015500">
    <property type="entry name" value="Peptidase_S8_subtilisin-rel"/>
</dbReference>
<evidence type="ECO:0000259" key="9">
    <source>
        <dbReference type="Pfam" id="PF00082"/>
    </source>
</evidence>
<comment type="similarity">
    <text evidence="1 7">Belongs to the peptidase S8 family.</text>
</comment>
<proteinExistence type="inferred from homology"/>
<dbReference type="Gene3D" id="3.40.50.200">
    <property type="entry name" value="Peptidase S8/S53 domain"/>
    <property type="match status" value="1"/>
</dbReference>
<evidence type="ECO:0000256" key="2">
    <source>
        <dbReference type="ARBA" id="ARBA00022670"/>
    </source>
</evidence>
<dbReference type="InterPro" id="IPR003137">
    <property type="entry name" value="PA_domain"/>
</dbReference>
<feature type="active site" description="Charge relay system" evidence="6 7">
    <location>
        <position position="133"/>
    </location>
</feature>
<evidence type="ECO:0000256" key="6">
    <source>
        <dbReference type="PIRSR" id="PIRSR615500-1"/>
    </source>
</evidence>
<feature type="domain" description="Peptidase S8/S53" evidence="9">
    <location>
        <begin position="125"/>
        <end position="577"/>
    </location>
</feature>
<dbReference type="CDD" id="cd04852">
    <property type="entry name" value="Peptidases_S8_3"/>
    <property type="match status" value="1"/>
</dbReference>
<dbReference type="InterPro" id="IPR037045">
    <property type="entry name" value="S8pro/Inhibitor_I9_sf"/>
</dbReference>
<dbReference type="EMBL" id="JADFTS010000002">
    <property type="protein sequence ID" value="KAF9620336.1"/>
    <property type="molecule type" value="Genomic_DNA"/>
</dbReference>
<dbReference type="FunFam" id="3.40.50.200:FF:000006">
    <property type="entry name" value="Subtilisin-like protease SBT1.5"/>
    <property type="match status" value="1"/>
</dbReference>
<evidence type="ECO:0000256" key="7">
    <source>
        <dbReference type="PROSITE-ProRule" id="PRU01240"/>
    </source>
</evidence>
<name>A0A835ME15_9MAGN</name>
<dbReference type="InterPro" id="IPR034197">
    <property type="entry name" value="Peptidases_S8_3"/>
</dbReference>
<evidence type="ECO:0000313" key="14">
    <source>
        <dbReference type="Proteomes" id="UP000631114"/>
    </source>
</evidence>
<sequence length="751" mass="80788">MKLSIALTLFLFLRLTLTNGIKPKHYIVYIGEHSLPNMDSVISANHEMLAVVTGSFDGAQQAAVHHYTKNFRGFSAMLTPEQAQKLAESESVISIFESRTNHVHTTHSWDFLGVKYNQFPKDSKSDVIVGVIDTGVWPESESFSDEGFGPAPKRFKGECVVGDQFTSANCNRKLIGARFYYKGYEAENGPLESLNKTFIRSARDTEGHGTHTASTVAGSVVSNVSLFGLARGTARGGAPNARLAIYKVCWFHQCSDADLLLALDDATHDGVDVISISIGATPPQPDFFGDAISIGSFHAFRKGILVSASAGNSGLPSTATNVAPWILTVAASTVDREFTSNVYLGNSKMLKGNSLNPLKMDKHYGVIDAAAAAAPGVSPENASFCKNNTLHHSLIKGKIVVCTTETVLDNRREKSIFVRKGGGVGMILIDPIAKDVGFQFVIPATLIGQNEAEQLQAYITTDKNPVAIIYPTTTVLNSKPAPKMAVFSSMGPNVITPDIIKPDIAAPGVNILAAWSPIATETTAERSVDYNIISGTSMSCPHISAIAAIVKSRHPSWSPSAIKSAIMTTATVQDNNHSLILRDPFGSQTTPFDYGSGHVNPVAALDPGLVYDFNSLDIIDFLCSNGADPAKLKNLTGEPLTCKNPPTPSYDLNYPSIGIASMNGSVSVNRTVTYYGTGPTTYLAYVENPEGVKVGVTPYKLKFKKAGEKKTFRINFRPNKNTNRSFVFGSLTWRNGVHVVRSPIGLNVISI</sequence>
<dbReference type="Gene3D" id="3.50.30.30">
    <property type="match status" value="1"/>
</dbReference>
<dbReference type="Gene3D" id="2.60.40.2310">
    <property type="match status" value="1"/>
</dbReference>
<dbReference type="Proteomes" id="UP000631114">
    <property type="component" value="Unassembled WGS sequence"/>
</dbReference>
<dbReference type="PROSITE" id="PS51892">
    <property type="entry name" value="SUBTILASE"/>
    <property type="match status" value="1"/>
</dbReference>
<keyword evidence="3 8" id="KW-0732">Signal</keyword>
<dbReference type="InterPro" id="IPR041469">
    <property type="entry name" value="Subtilisin-like_FN3"/>
</dbReference>
<dbReference type="InterPro" id="IPR010259">
    <property type="entry name" value="S8pro/Inhibitor_I9"/>
</dbReference>
<dbReference type="Pfam" id="PF00082">
    <property type="entry name" value="Peptidase_S8"/>
    <property type="match status" value="1"/>
</dbReference>
<feature type="domain" description="PA" evidence="10">
    <location>
        <begin position="381"/>
        <end position="455"/>
    </location>
</feature>
<evidence type="ECO:0000256" key="4">
    <source>
        <dbReference type="ARBA" id="ARBA00022801"/>
    </source>
</evidence>
<feature type="signal peptide" evidence="8">
    <location>
        <begin position="1"/>
        <end position="18"/>
    </location>
</feature>
<feature type="domain" description="Subtilisin-like protease fibronectin type-III" evidence="12">
    <location>
        <begin position="651"/>
        <end position="744"/>
    </location>
</feature>
<dbReference type="SUPFAM" id="SSF52743">
    <property type="entry name" value="Subtilisin-like"/>
    <property type="match status" value="1"/>
</dbReference>
<evidence type="ECO:0000256" key="1">
    <source>
        <dbReference type="ARBA" id="ARBA00011073"/>
    </source>
</evidence>
<dbReference type="Gene3D" id="3.30.70.80">
    <property type="entry name" value="Peptidase S8 propeptide/proteinase inhibitor I9"/>
    <property type="match status" value="1"/>
</dbReference>
<keyword evidence="4 7" id="KW-0378">Hydrolase</keyword>
<evidence type="ECO:0000256" key="5">
    <source>
        <dbReference type="ARBA" id="ARBA00022825"/>
    </source>
</evidence>
<protein>
    <submittedName>
        <fullName evidence="13">Uncharacterized protein</fullName>
    </submittedName>
</protein>
<evidence type="ECO:0000256" key="8">
    <source>
        <dbReference type="SAM" id="SignalP"/>
    </source>
</evidence>
<evidence type="ECO:0000259" key="12">
    <source>
        <dbReference type="Pfam" id="PF17766"/>
    </source>
</evidence>
<evidence type="ECO:0000259" key="10">
    <source>
        <dbReference type="Pfam" id="PF02225"/>
    </source>
</evidence>